<gene>
    <name evidence="2" type="ORF">TRAPUB_11691</name>
</gene>
<evidence type="ECO:0000313" key="2">
    <source>
        <dbReference type="EMBL" id="OJT11765.1"/>
    </source>
</evidence>
<evidence type="ECO:0000313" key="3">
    <source>
        <dbReference type="Proteomes" id="UP000184267"/>
    </source>
</evidence>
<name>A0A1M2VVX9_TRAPU</name>
<sequence>MSRELGEPEMKAALEAIQRLETDILEAQDNLLLAKAAQATHVNHSHGEEPHYSVGDKVLLSTFHQQCEYMQCGSLWVAKCMVQFNGPYTISCVHPDTLSYPLNLLETMNTFPTFHPSLLCPYLLNDDSLFPGRVNPEPSPIVGVCSTRPASVLLEQLNNLSLRDKAQDVLPKI</sequence>
<dbReference type="Proteomes" id="UP000184267">
    <property type="component" value="Unassembled WGS sequence"/>
</dbReference>
<evidence type="ECO:0000256" key="1">
    <source>
        <dbReference type="SAM" id="Coils"/>
    </source>
</evidence>
<protein>
    <submittedName>
        <fullName evidence="2">Uncharacterized protein</fullName>
    </submittedName>
</protein>
<dbReference type="EMBL" id="MNAD01000580">
    <property type="protein sequence ID" value="OJT11765.1"/>
    <property type="molecule type" value="Genomic_DNA"/>
</dbReference>
<accession>A0A1M2VVX9</accession>
<dbReference type="OrthoDB" id="2797467at2759"/>
<comment type="caution">
    <text evidence="2">The sequence shown here is derived from an EMBL/GenBank/DDBJ whole genome shotgun (WGS) entry which is preliminary data.</text>
</comment>
<dbReference type="STRING" id="154538.A0A1M2VVX9"/>
<proteinExistence type="predicted"/>
<dbReference type="AlphaFoldDB" id="A0A1M2VVX9"/>
<keyword evidence="3" id="KW-1185">Reference proteome</keyword>
<reference evidence="2 3" key="1">
    <citation type="submission" date="2016-10" db="EMBL/GenBank/DDBJ databases">
        <title>Genome sequence of the basidiomycete white-rot fungus Trametes pubescens.</title>
        <authorList>
            <person name="Makela M.R."/>
            <person name="Granchi Z."/>
            <person name="Peng M."/>
            <person name="De Vries R.P."/>
            <person name="Grigoriev I."/>
            <person name="Riley R."/>
            <person name="Hilden K."/>
        </authorList>
    </citation>
    <scope>NUCLEOTIDE SEQUENCE [LARGE SCALE GENOMIC DNA]</scope>
    <source>
        <strain evidence="2 3">FBCC735</strain>
    </source>
</reference>
<organism evidence="2 3">
    <name type="scientific">Trametes pubescens</name>
    <name type="common">White-rot fungus</name>
    <dbReference type="NCBI Taxonomy" id="154538"/>
    <lineage>
        <taxon>Eukaryota</taxon>
        <taxon>Fungi</taxon>
        <taxon>Dikarya</taxon>
        <taxon>Basidiomycota</taxon>
        <taxon>Agaricomycotina</taxon>
        <taxon>Agaricomycetes</taxon>
        <taxon>Polyporales</taxon>
        <taxon>Polyporaceae</taxon>
        <taxon>Trametes</taxon>
    </lineage>
</organism>
<keyword evidence="1" id="KW-0175">Coiled coil</keyword>
<feature type="coiled-coil region" evidence="1">
    <location>
        <begin position="10"/>
        <end position="37"/>
    </location>
</feature>